<organism evidence="2 3">
    <name type="scientific">Halorientalis persicus</name>
    <dbReference type="NCBI Taxonomy" id="1367881"/>
    <lineage>
        <taxon>Archaea</taxon>
        <taxon>Methanobacteriati</taxon>
        <taxon>Methanobacteriota</taxon>
        <taxon>Stenosarchaea group</taxon>
        <taxon>Halobacteria</taxon>
        <taxon>Halobacteriales</taxon>
        <taxon>Haloarculaceae</taxon>
        <taxon>Halorientalis</taxon>
    </lineage>
</organism>
<gene>
    <name evidence="2" type="ORF">SAMN05216388_101315</name>
</gene>
<keyword evidence="3" id="KW-1185">Reference proteome</keyword>
<evidence type="ECO:0000313" key="3">
    <source>
        <dbReference type="Proteomes" id="UP000198775"/>
    </source>
</evidence>
<evidence type="ECO:0000313" key="2">
    <source>
        <dbReference type="EMBL" id="SEO47451.1"/>
    </source>
</evidence>
<dbReference type="EMBL" id="FOCX01000013">
    <property type="protein sequence ID" value="SEO47451.1"/>
    <property type="molecule type" value="Genomic_DNA"/>
</dbReference>
<name>A0A1H8Q0D1_9EURY</name>
<accession>A0A1H8Q0D1</accession>
<dbReference type="RefSeq" id="WP_092661189.1">
    <property type="nucleotide sequence ID" value="NZ_FOCX01000013.1"/>
</dbReference>
<feature type="compositionally biased region" description="Basic and acidic residues" evidence="1">
    <location>
        <begin position="83"/>
        <end position="95"/>
    </location>
</feature>
<dbReference type="Proteomes" id="UP000198775">
    <property type="component" value="Unassembled WGS sequence"/>
</dbReference>
<dbReference type="AlphaFoldDB" id="A0A1H8Q0D1"/>
<proteinExistence type="predicted"/>
<feature type="region of interest" description="Disordered" evidence="1">
    <location>
        <begin position="83"/>
        <end position="115"/>
    </location>
</feature>
<reference evidence="3" key="1">
    <citation type="submission" date="2016-10" db="EMBL/GenBank/DDBJ databases">
        <authorList>
            <person name="Varghese N."/>
            <person name="Submissions S."/>
        </authorList>
    </citation>
    <scope>NUCLEOTIDE SEQUENCE [LARGE SCALE GENOMIC DNA]</scope>
    <source>
        <strain evidence="3">IBRC-M 10043</strain>
    </source>
</reference>
<sequence>MELCDPSHEKPFWTCPLDHDQPAVVLPSENIDYAAALARVRLLDTFDTQGVDPFAGPLRETPAPPILFSSLVLERLQQVFEHKQLRERKDHHDEDAYQSSRTASEQRHLGQFTDV</sequence>
<dbReference type="OrthoDB" id="373149at2157"/>
<evidence type="ECO:0000256" key="1">
    <source>
        <dbReference type="SAM" id="MobiDB-lite"/>
    </source>
</evidence>
<protein>
    <submittedName>
        <fullName evidence="2">Uncharacterized protein</fullName>
    </submittedName>
</protein>